<dbReference type="EMBL" id="ML992501">
    <property type="protein sequence ID" value="KAF2228262.1"/>
    <property type="molecule type" value="Genomic_DNA"/>
</dbReference>
<dbReference type="OrthoDB" id="5553410at2759"/>
<organism evidence="3 4">
    <name type="scientific">Elsinoe ampelina</name>
    <dbReference type="NCBI Taxonomy" id="302913"/>
    <lineage>
        <taxon>Eukaryota</taxon>
        <taxon>Fungi</taxon>
        <taxon>Dikarya</taxon>
        <taxon>Ascomycota</taxon>
        <taxon>Pezizomycotina</taxon>
        <taxon>Dothideomycetes</taxon>
        <taxon>Dothideomycetidae</taxon>
        <taxon>Myriangiales</taxon>
        <taxon>Elsinoaceae</taxon>
        <taxon>Elsinoe</taxon>
    </lineage>
</organism>
<gene>
    <name evidence="3" type="ORF">BDZ85DRAFT_255678</name>
</gene>
<dbReference type="InterPro" id="IPR037119">
    <property type="entry name" value="Haem_oxidase_HugZ-like_sf"/>
</dbReference>
<feature type="transmembrane region" description="Helical" evidence="1">
    <location>
        <begin position="107"/>
        <end position="125"/>
    </location>
</feature>
<dbReference type="PANTHER" id="PTHR37783">
    <property type="entry name" value="MEMBRANE PROTEIN, PUTATIVE (AFU_ORTHOLOGUE AFUA_1G04315)-RELATED"/>
    <property type="match status" value="1"/>
</dbReference>
<dbReference type="PANTHER" id="PTHR37783:SF1">
    <property type="entry name" value="MEMBRANE PROTEIN, PUTATIVE (AFU_ORTHOLOGUE AFUA_1G04315)-RELATED"/>
    <property type="match status" value="1"/>
</dbReference>
<keyword evidence="4" id="KW-1185">Reference proteome</keyword>
<keyword evidence="1" id="KW-1133">Transmembrane helix</keyword>
<keyword evidence="1" id="KW-0812">Transmembrane</keyword>
<keyword evidence="1" id="KW-0472">Membrane</keyword>
<dbReference type="Proteomes" id="UP000799538">
    <property type="component" value="Unassembled WGS sequence"/>
</dbReference>
<dbReference type="Pfam" id="PF10615">
    <property type="entry name" value="DUF2470"/>
    <property type="match status" value="1"/>
</dbReference>
<evidence type="ECO:0000313" key="3">
    <source>
        <dbReference type="EMBL" id="KAF2228262.1"/>
    </source>
</evidence>
<reference evidence="4" key="1">
    <citation type="journal article" date="2020" name="Stud. Mycol.">
        <title>101 Dothideomycetes genomes: A test case for predicting lifestyles and emergence of pathogens.</title>
        <authorList>
            <person name="Haridas S."/>
            <person name="Albert R."/>
            <person name="Binder M."/>
            <person name="Bloem J."/>
            <person name="LaButti K."/>
            <person name="Salamov A."/>
            <person name="Andreopoulos B."/>
            <person name="Baker S."/>
            <person name="Barry K."/>
            <person name="Bills G."/>
            <person name="Bluhm B."/>
            <person name="Cannon C."/>
            <person name="Castanera R."/>
            <person name="Culley D."/>
            <person name="Daum C."/>
            <person name="Ezra D."/>
            <person name="Gonzalez J."/>
            <person name="Henrissat B."/>
            <person name="Kuo A."/>
            <person name="Liang C."/>
            <person name="Lipzen A."/>
            <person name="Lutzoni F."/>
            <person name="Magnuson J."/>
            <person name="Mondo S."/>
            <person name="Nolan M."/>
            <person name="Ohm R."/>
            <person name="Pangilinan J."/>
            <person name="Park H.-J."/>
            <person name="Ramirez L."/>
            <person name="Alfaro M."/>
            <person name="Sun H."/>
            <person name="Tritt A."/>
            <person name="Yoshinaga Y."/>
            <person name="Zwiers L.-H."/>
            <person name="Turgeon B."/>
            <person name="Goodwin S."/>
            <person name="Spatafora J."/>
            <person name="Crous P."/>
            <person name="Grigoriev I."/>
        </authorList>
    </citation>
    <scope>NUCLEOTIDE SEQUENCE [LARGE SCALE GENOMIC DNA]</scope>
    <source>
        <strain evidence="4">CECT 20119</strain>
    </source>
</reference>
<proteinExistence type="predicted"/>
<feature type="transmembrane region" description="Helical" evidence="1">
    <location>
        <begin position="154"/>
        <end position="175"/>
    </location>
</feature>
<evidence type="ECO:0000256" key="1">
    <source>
        <dbReference type="SAM" id="Phobius"/>
    </source>
</evidence>
<dbReference type="Gene3D" id="3.20.180.10">
    <property type="entry name" value="PNP-oxidase-like"/>
    <property type="match status" value="1"/>
</dbReference>
<dbReference type="InterPro" id="IPR019595">
    <property type="entry name" value="DUF2470"/>
</dbReference>
<sequence length="221" mass="25162">MDDQATKDAAAKQRIIGHMNADHHDSVVRYLEHYHNQSSWSAYSARITDVTLSDITFQSDAGRFSTPLNPPMTSFREARERLVAMDKECVQALGRSDITVRDFATPYGWYLYLFIIVSATFVAFSRQANFAPNSLAAAILPDVIRKFNYAIQPYLLFGLFAIHGTEAYVMATGRLKKHNVNMRTKAFWLWVGDAFIEGFGSFHRFDKIVKEKQAAKAQQKH</sequence>
<name>A0A6A6GR95_9PEZI</name>
<protein>
    <recommendedName>
        <fullName evidence="2">DUF2470 domain-containing protein</fullName>
    </recommendedName>
</protein>
<accession>A0A6A6GR95</accession>
<evidence type="ECO:0000259" key="2">
    <source>
        <dbReference type="Pfam" id="PF10615"/>
    </source>
</evidence>
<evidence type="ECO:0000313" key="4">
    <source>
        <dbReference type="Proteomes" id="UP000799538"/>
    </source>
</evidence>
<feature type="domain" description="DUF2470" evidence="2">
    <location>
        <begin position="12"/>
        <end position="85"/>
    </location>
</feature>
<dbReference type="AlphaFoldDB" id="A0A6A6GR95"/>